<dbReference type="NCBIfam" id="NF003814">
    <property type="entry name" value="PRK05406.1-3"/>
    <property type="match status" value="1"/>
</dbReference>
<dbReference type="OrthoDB" id="9773478at2"/>
<evidence type="ECO:0000313" key="2">
    <source>
        <dbReference type="Proteomes" id="UP000238157"/>
    </source>
</evidence>
<accession>A0A2T0WUG9</accession>
<keyword evidence="2" id="KW-1185">Reference proteome</keyword>
<protein>
    <submittedName>
        <fullName evidence="1">UPF0271 protein</fullName>
    </submittedName>
</protein>
<reference evidence="1 2" key="1">
    <citation type="submission" date="2018-03" db="EMBL/GenBank/DDBJ databases">
        <title>Genomic Encyclopedia of Archaeal and Bacterial Type Strains, Phase II (KMG-II): from individual species to whole genera.</title>
        <authorList>
            <person name="Goeker M."/>
        </authorList>
    </citation>
    <scope>NUCLEOTIDE SEQUENCE [LARGE SCALE GENOMIC DNA]</scope>
    <source>
        <strain evidence="1 2">DSM 27929</strain>
    </source>
</reference>
<dbReference type="PANTHER" id="PTHR30292">
    <property type="entry name" value="UNCHARACTERIZED PROTEIN YBGL-RELATED"/>
    <property type="match status" value="1"/>
</dbReference>
<dbReference type="PANTHER" id="PTHR30292:SF0">
    <property type="entry name" value="5-OXOPROLINASE SUBUNIT A"/>
    <property type="match status" value="1"/>
</dbReference>
<dbReference type="SUPFAM" id="SSF88713">
    <property type="entry name" value="Glycoside hydrolase/deacetylase"/>
    <property type="match status" value="1"/>
</dbReference>
<comment type="caution">
    <text evidence="1">The sequence shown here is derived from an EMBL/GenBank/DDBJ whole genome shotgun (WGS) entry which is preliminary data.</text>
</comment>
<name>A0A2T0WUG9_9BACT</name>
<dbReference type="Proteomes" id="UP000238157">
    <property type="component" value="Unassembled WGS sequence"/>
</dbReference>
<dbReference type="CDD" id="cd10801">
    <property type="entry name" value="LamB_YcsF_like_1"/>
    <property type="match status" value="1"/>
</dbReference>
<dbReference type="AlphaFoldDB" id="A0A2T0WUG9"/>
<dbReference type="GO" id="GO:0005975">
    <property type="term" value="P:carbohydrate metabolic process"/>
    <property type="evidence" value="ECO:0007669"/>
    <property type="project" value="InterPro"/>
</dbReference>
<evidence type="ECO:0000313" key="1">
    <source>
        <dbReference type="EMBL" id="PRY90356.1"/>
    </source>
</evidence>
<dbReference type="RefSeq" id="WP_106131620.1">
    <property type="nucleotide sequence ID" value="NZ_PVTR01000001.1"/>
</dbReference>
<sequence>MLKRLDINCDLGEGLTNDEVLMPYLDSCNIACGGHAGDENSILKAIQSAKQHQVKIGAHPSFPDRANFGRKVIDISEDELKNSLKAQLDLFFEIAAKQGLKVNHIKPHGALYNLAAKNKTIASLILGLIKDSFQGTTLYCPPQSEMEMLAKKYEVTVFREVFADRSYQDDGSLTSRDLPNAVLVSSDAVILHLKWIIEKSRIKTVSGKTIPVLADTVCIHGDNPAALSILQAIHKTFA</sequence>
<dbReference type="Gene3D" id="3.20.20.370">
    <property type="entry name" value="Glycoside hydrolase/deacetylase"/>
    <property type="match status" value="1"/>
</dbReference>
<organism evidence="1 2">
    <name type="scientific">Mongoliibacter ruber</name>
    <dbReference type="NCBI Taxonomy" id="1750599"/>
    <lineage>
        <taxon>Bacteria</taxon>
        <taxon>Pseudomonadati</taxon>
        <taxon>Bacteroidota</taxon>
        <taxon>Cytophagia</taxon>
        <taxon>Cytophagales</taxon>
        <taxon>Cyclobacteriaceae</taxon>
        <taxon>Mongoliibacter</taxon>
    </lineage>
</organism>
<dbReference type="NCBIfam" id="NF003816">
    <property type="entry name" value="PRK05406.1-5"/>
    <property type="match status" value="1"/>
</dbReference>
<dbReference type="InterPro" id="IPR005501">
    <property type="entry name" value="LamB/YcsF/PxpA-like"/>
</dbReference>
<gene>
    <name evidence="1" type="ORF">CLW00_10115</name>
</gene>
<dbReference type="InterPro" id="IPR011330">
    <property type="entry name" value="Glyco_hydro/deAcase_b/a-brl"/>
</dbReference>
<proteinExistence type="predicted"/>
<dbReference type="EMBL" id="PVTR01000001">
    <property type="protein sequence ID" value="PRY90356.1"/>
    <property type="molecule type" value="Genomic_DNA"/>
</dbReference>
<dbReference type="Pfam" id="PF03746">
    <property type="entry name" value="LamB_YcsF"/>
    <property type="match status" value="1"/>
</dbReference>